<dbReference type="KEGG" id="vnx:VNE69_09129"/>
<reference evidence="3" key="1">
    <citation type="journal article" date="2024" name="BMC Genomics">
        <title>Functional annotation of a divergent genome using sequence and structure-based similarity.</title>
        <authorList>
            <person name="Svedberg D."/>
            <person name="Winiger R.R."/>
            <person name="Berg A."/>
            <person name="Sharma H."/>
            <person name="Tellgren-Roth C."/>
            <person name="Debrunner-Vossbrinck B.A."/>
            <person name="Vossbrinck C.R."/>
            <person name="Barandun J."/>
        </authorList>
    </citation>
    <scope>NUCLEOTIDE SEQUENCE</scope>
    <source>
        <strain evidence="3">Illinois isolate</strain>
    </source>
</reference>
<dbReference type="Proteomes" id="UP001334084">
    <property type="component" value="Chromosome 9"/>
</dbReference>
<evidence type="ECO:0000313" key="3">
    <source>
        <dbReference type="EMBL" id="WUR04576.1"/>
    </source>
</evidence>
<dbReference type="AlphaFoldDB" id="A0AAX4JFD7"/>
<dbReference type="EMBL" id="CP142734">
    <property type="protein sequence ID" value="WUR04576.1"/>
    <property type="molecule type" value="Genomic_DNA"/>
</dbReference>
<gene>
    <name evidence="3" type="ORF">VNE69_09129</name>
</gene>
<keyword evidence="1" id="KW-0175">Coiled coil</keyword>
<keyword evidence="4" id="KW-1185">Reference proteome</keyword>
<evidence type="ECO:0000256" key="2">
    <source>
        <dbReference type="SAM" id="MobiDB-lite"/>
    </source>
</evidence>
<evidence type="ECO:0000313" key="4">
    <source>
        <dbReference type="Proteomes" id="UP001334084"/>
    </source>
</evidence>
<proteinExistence type="predicted"/>
<accession>A0AAX4JFD7</accession>
<evidence type="ECO:0000256" key="1">
    <source>
        <dbReference type="SAM" id="Coils"/>
    </source>
</evidence>
<protein>
    <submittedName>
        <fullName evidence="3">Uncharacterized protein</fullName>
    </submittedName>
</protein>
<sequence length="587" mass="70281">MNCINGRNFKEKFSSLDYSNTLHILWIYKNIPEIEAQYDLVEVISRLKEVVIKDYTYGILIYEDISNLVLKHYEDNILSKCISDYFFDFCTPIMDVCLKQVVDVFTYIYKKIKDFTNIDKLIEKYQERKDIFIELNILKIRLNHKYVTNTASDSILNKFNLTSGSTLSGINELIENMHIKEDKNKDIKDIKDINNEEDKSSSSLLIRSLLDYENLNLNFFIENACIFLTYKDDSTLLTKLIKYSKSGYKHLIIKNISPSLYIKLKDHLEMNEEILKKGIYDYKYFLKWCNTSFTTLSILKINDFIDISDLLVDYYEEDKREMNIIIKRLLDLNIQSIKEKIRINILKNIERYIIDDDTIRHLVLDCSKYKVYKKILVKKMGIIKYFKEVEREEFIKNLFTEFDLDWRYRRTLMEECMKNKVGEKYLEIFKDDKVYAIREFYQQKLCDKDVILIEGMKDKEDIVKDYTIDTKEVNKDYTIDTKEVIDKEDIIKEDSIKEDIVKLEDNNKEDSIKEEDTMYNKEDNKEDNNKDNNKEDYTIDNNNKEDILEKRPLVSSKEDIFKNLKNNVKNKIKNIEEKIIFINENNL</sequence>
<name>A0AAX4JFD7_9MICR</name>
<dbReference type="GeneID" id="90542408"/>
<organism evidence="3 4">
    <name type="scientific">Vairimorpha necatrix</name>
    <dbReference type="NCBI Taxonomy" id="6039"/>
    <lineage>
        <taxon>Eukaryota</taxon>
        <taxon>Fungi</taxon>
        <taxon>Fungi incertae sedis</taxon>
        <taxon>Microsporidia</taxon>
        <taxon>Nosematidae</taxon>
        <taxon>Vairimorpha</taxon>
    </lineage>
</organism>
<feature type="coiled-coil region" evidence="1">
    <location>
        <begin position="558"/>
        <end position="585"/>
    </location>
</feature>
<feature type="region of interest" description="Disordered" evidence="2">
    <location>
        <begin position="511"/>
        <end position="543"/>
    </location>
</feature>
<dbReference type="RefSeq" id="XP_065330721.1">
    <property type="nucleotide sequence ID" value="XM_065474649.1"/>
</dbReference>